<proteinExistence type="predicted"/>
<evidence type="ECO:0000256" key="1">
    <source>
        <dbReference type="SAM" id="MobiDB-lite"/>
    </source>
</evidence>
<sequence length="209" mass="22807">MMKSKASTFLKQMLSTIVAVVKAKSTAVRAKTSAMKTRLLIFGILRNRKLLVSAINHKIHAIMGGQDSSSSSNKNSVANFTSNGGGGGGGGEEEDGGSKKAVVLYSTPSFLTERGYAAAGEEVEEEDSDDYLTHSLFQEDDDDDDELVNAPGSVIDLVRDAKEGEGGEFRLEDEIDHVADVFIRRIHKQLKLQKLDSFKRFCEMLERSA</sequence>
<name>A0A6G1F4Z1_9ORYZ</name>
<keyword evidence="3" id="KW-1185">Reference proteome</keyword>
<comment type="caution">
    <text evidence="2">The sequence shown here is derived from an EMBL/GenBank/DDBJ whole genome shotgun (WGS) entry which is preliminary data.</text>
</comment>
<dbReference type="InterPro" id="IPR008480">
    <property type="entry name" value="DUF761_pln"/>
</dbReference>
<gene>
    <name evidence="2" type="ORF">E2562_007098</name>
</gene>
<accession>A0A6G1F4Z1</accession>
<dbReference type="PANTHER" id="PTHR33450:SF12">
    <property type="entry name" value="COTTON FIBER PROTEIN"/>
    <property type="match status" value="1"/>
</dbReference>
<dbReference type="Proteomes" id="UP000479710">
    <property type="component" value="Unassembled WGS sequence"/>
</dbReference>
<organism evidence="2 3">
    <name type="scientific">Oryza meyeriana var. granulata</name>
    <dbReference type="NCBI Taxonomy" id="110450"/>
    <lineage>
        <taxon>Eukaryota</taxon>
        <taxon>Viridiplantae</taxon>
        <taxon>Streptophyta</taxon>
        <taxon>Embryophyta</taxon>
        <taxon>Tracheophyta</taxon>
        <taxon>Spermatophyta</taxon>
        <taxon>Magnoliopsida</taxon>
        <taxon>Liliopsida</taxon>
        <taxon>Poales</taxon>
        <taxon>Poaceae</taxon>
        <taxon>BOP clade</taxon>
        <taxon>Oryzoideae</taxon>
        <taxon>Oryzeae</taxon>
        <taxon>Oryzinae</taxon>
        <taxon>Oryza</taxon>
        <taxon>Oryza meyeriana</taxon>
    </lineage>
</organism>
<dbReference type="EMBL" id="SPHZ02000001">
    <property type="protein sequence ID" value="KAF0931909.1"/>
    <property type="molecule type" value="Genomic_DNA"/>
</dbReference>
<dbReference type="AlphaFoldDB" id="A0A6G1F4Z1"/>
<feature type="region of interest" description="Disordered" evidence="1">
    <location>
        <begin position="64"/>
        <end position="97"/>
    </location>
</feature>
<evidence type="ECO:0000313" key="2">
    <source>
        <dbReference type="EMBL" id="KAF0931909.1"/>
    </source>
</evidence>
<dbReference type="Pfam" id="PF05553">
    <property type="entry name" value="DUF761"/>
    <property type="match status" value="1"/>
</dbReference>
<protein>
    <submittedName>
        <fullName evidence="2">Uncharacterized protein</fullName>
    </submittedName>
</protein>
<dbReference type="PANTHER" id="PTHR33450">
    <property type="entry name" value="EMB|CAB67623.1-RELATED"/>
    <property type="match status" value="1"/>
</dbReference>
<evidence type="ECO:0000313" key="3">
    <source>
        <dbReference type="Proteomes" id="UP000479710"/>
    </source>
</evidence>
<reference evidence="2 3" key="1">
    <citation type="submission" date="2019-11" db="EMBL/GenBank/DDBJ databases">
        <title>Whole genome sequence of Oryza granulata.</title>
        <authorList>
            <person name="Li W."/>
        </authorList>
    </citation>
    <scope>NUCLEOTIDE SEQUENCE [LARGE SCALE GENOMIC DNA]</scope>
    <source>
        <strain evidence="3">cv. Menghai</strain>
        <tissue evidence="2">Leaf</tissue>
    </source>
</reference>
<dbReference type="OrthoDB" id="684076at2759"/>